<evidence type="ECO:0000313" key="5">
    <source>
        <dbReference type="Ensembl" id="ENSCMMP00000025512.1"/>
    </source>
</evidence>
<dbReference type="FunFam" id="1.25.40.20:FF:000198">
    <property type="entry name" value="Myosin binding subunit, isoform P"/>
    <property type="match status" value="1"/>
</dbReference>
<dbReference type="AlphaFoldDB" id="A0A8C3CTH1"/>
<dbReference type="SUPFAM" id="SSF48403">
    <property type="entry name" value="Ankyrin repeat"/>
    <property type="match status" value="1"/>
</dbReference>
<dbReference type="Gene3D" id="3.80.10.10">
    <property type="entry name" value="Ribonuclease Inhibitor"/>
    <property type="match status" value="1"/>
</dbReference>
<feature type="region of interest" description="Disordered" evidence="4">
    <location>
        <begin position="544"/>
        <end position="597"/>
    </location>
</feature>
<dbReference type="GO" id="GO:0004857">
    <property type="term" value="F:enzyme inhibitor activity"/>
    <property type="evidence" value="ECO:0007669"/>
    <property type="project" value="TreeGrafter"/>
</dbReference>
<evidence type="ECO:0000313" key="6">
    <source>
        <dbReference type="Proteomes" id="UP000694556"/>
    </source>
</evidence>
<feature type="region of interest" description="Disordered" evidence="4">
    <location>
        <begin position="1"/>
        <end position="43"/>
    </location>
</feature>
<proteinExistence type="predicted"/>
<feature type="compositionally biased region" description="Basic residues" evidence="4">
    <location>
        <begin position="99"/>
        <end position="108"/>
    </location>
</feature>
<sequence>MPPGAPQPNPEPPASLGALAAASPSAPSAPSAPSMAEHAELLAEMPAVSRMSAAERLKHAQRRRAQQLKAWAQLEKEARGRGGDGDDDGDNNGDNDGARRRRRRRRRKSGDGGAEKRVRFPANVRLLEAAARSDLEEVRQLLSAGASPDLCNEDGLTALHQCCIDDLGDVVTLLLEAGAGVNARDAELWTPLHAAATCGHRHLVELLVARGADLLAVTSDGDMPYDLCEDEATLDCLETAMAQQGITQARIEEARGAAERALLADVRALLAAGADLDAPGARGATLLHVAAARGYLEAAELLLRHEASTSARDEDGWQPLHAAACWGQIPLVELLVAHGADLGGKSAMDETPLDVCGDEEVRAKLLELKQKREAVLRSRRTRRSSLPRRTSSAGSRGKAARRASVTERSQRYRRAQAREALVWQRGHRGQDEEEEEEEEEAEARRCLQDPPPSPAPPDPVPAQTLAELKRQRAATKQQQQQQQRPTHPPHGCPISADPPPLLRLTAPPEEPPAPKQRCCKAPGHGGGGGDGVFGVGVKVGVGVGGRPAPGAERQQHEPGRAARGVRRARPHCHPRPTAGAGAAAGRPQTLPPLPHPRSARPCLRVLDVTGLQDGAEQGPDSLSLWSGTVLLAKACLEASQRREDTERHRGSPPPSVEVRVDLFVNSTSGPILRAALRAGGALRLRCRDFHAEELSLGATLAMLEALEPAGLRRVDLRFNNLGLPGLVEVVPRLERFPELQSLRLPYSNVDARRPGAEDGLRRLAEGLGRLQRLRELNLGSCRLSGRLRQLLGTLQCPLESLELPFCHLLPGDLAYLLQSPHAPALKKLDVSGNNLSEDLLQPFLQLLATASGALRHLDAMECRLADAHLDALLPALRRCARLGYLGLFGNPMTSRGVKALAAGTAPLAALRLVIYPRPVDLCGDEDGGGDDLPEDEERAEALQEELQRVLRGAGRDEAVWTTSLSRHGTLDYFAL</sequence>
<dbReference type="Proteomes" id="UP000694556">
    <property type="component" value="Unassembled WGS sequence"/>
</dbReference>
<dbReference type="InterPro" id="IPR036770">
    <property type="entry name" value="Ankyrin_rpt-contain_sf"/>
</dbReference>
<feature type="compositionally biased region" description="Basic residues" evidence="4">
    <location>
        <begin position="377"/>
        <end position="386"/>
    </location>
</feature>
<dbReference type="PANTHER" id="PTHR24179:SF30">
    <property type="entry name" value="PROTEIN PHOSPHATASE 1 REGULATORY SUBUNIT 16A"/>
    <property type="match status" value="1"/>
</dbReference>
<reference evidence="5" key="1">
    <citation type="submission" date="2025-08" db="UniProtKB">
        <authorList>
            <consortium name="Ensembl"/>
        </authorList>
    </citation>
    <scope>IDENTIFICATION</scope>
</reference>
<evidence type="ECO:0000256" key="1">
    <source>
        <dbReference type="ARBA" id="ARBA00022737"/>
    </source>
</evidence>
<dbReference type="PROSITE" id="PS50297">
    <property type="entry name" value="ANK_REP_REGION"/>
    <property type="match status" value="4"/>
</dbReference>
<feature type="repeat" description="ANK" evidence="3">
    <location>
        <begin position="187"/>
        <end position="219"/>
    </location>
</feature>
<feature type="compositionally biased region" description="Pro residues" evidence="4">
    <location>
        <begin position="486"/>
        <end position="501"/>
    </location>
</feature>
<dbReference type="InterPro" id="IPR032675">
    <property type="entry name" value="LRR_dom_sf"/>
</dbReference>
<feature type="compositionally biased region" description="Pro residues" evidence="4">
    <location>
        <begin position="1"/>
        <end position="13"/>
    </location>
</feature>
<feature type="region of interest" description="Disordered" evidence="4">
    <location>
        <begin position="376"/>
        <end position="530"/>
    </location>
</feature>
<feature type="repeat" description="ANK" evidence="3">
    <location>
        <begin position="282"/>
        <end position="314"/>
    </location>
</feature>
<reference evidence="5" key="2">
    <citation type="submission" date="2025-09" db="UniProtKB">
        <authorList>
            <consortium name="Ensembl"/>
        </authorList>
    </citation>
    <scope>IDENTIFICATION</scope>
</reference>
<dbReference type="GO" id="GO:0005737">
    <property type="term" value="C:cytoplasm"/>
    <property type="evidence" value="ECO:0007669"/>
    <property type="project" value="TreeGrafter"/>
</dbReference>
<feature type="compositionally biased region" description="Low complexity" evidence="4">
    <location>
        <begin position="474"/>
        <end position="485"/>
    </location>
</feature>
<dbReference type="InterPro" id="IPR002110">
    <property type="entry name" value="Ankyrin_rpt"/>
</dbReference>
<dbReference type="GO" id="GO:0017020">
    <property type="term" value="F:myosin phosphatase regulator activity"/>
    <property type="evidence" value="ECO:0007669"/>
    <property type="project" value="TreeGrafter"/>
</dbReference>
<dbReference type="Ensembl" id="ENSCMMT00000027905.1">
    <property type="protein sequence ID" value="ENSCMMP00000025512.1"/>
    <property type="gene ID" value="ENSCMMG00000015775.1"/>
</dbReference>
<dbReference type="InterPro" id="IPR051226">
    <property type="entry name" value="PP1_Regulatory_Subunit"/>
</dbReference>
<name>A0A8C3CTH1_CAIMO</name>
<dbReference type="Pfam" id="PF12796">
    <property type="entry name" value="Ank_2"/>
    <property type="match status" value="2"/>
</dbReference>
<organism evidence="5 6">
    <name type="scientific">Cairina moschata</name>
    <name type="common">Muscovy duck</name>
    <dbReference type="NCBI Taxonomy" id="8855"/>
    <lineage>
        <taxon>Eukaryota</taxon>
        <taxon>Metazoa</taxon>
        <taxon>Chordata</taxon>
        <taxon>Craniata</taxon>
        <taxon>Vertebrata</taxon>
        <taxon>Euteleostomi</taxon>
        <taxon>Archelosauria</taxon>
        <taxon>Archosauria</taxon>
        <taxon>Dinosauria</taxon>
        <taxon>Saurischia</taxon>
        <taxon>Theropoda</taxon>
        <taxon>Coelurosauria</taxon>
        <taxon>Aves</taxon>
        <taxon>Neognathae</taxon>
        <taxon>Galloanserae</taxon>
        <taxon>Anseriformes</taxon>
        <taxon>Anatidae</taxon>
        <taxon>Anatinae</taxon>
        <taxon>Cairina</taxon>
    </lineage>
</organism>
<evidence type="ECO:0000256" key="2">
    <source>
        <dbReference type="ARBA" id="ARBA00023043"/>
    </source>
</evidence>
<feature type="compositionally biased region" description="Pro residues" evidence="4">
    <location>
        <begin position="449"/>
        <end position="460"/>
    </location>
</feature>
<dbReference type="SMART" id="SM00248">
    <property type="entry name" value="ANK"/>
    <property type="match status" value="5"/>
</dbReference>
<feature type="compositionally biased region" description="Low complexity" evidence="4">
    <location>
        <begin position="14"/>
        <end position="34"/>
    </location>
</feature>
<keyword evidence="6" id="KW-1185">Reference proteome</keyword>
<dbReference type="PRINTS" id="PR01415">
    <property type="entry name" value="ANKYRIN"/>
</dbReference>
<feature type="repeat" description="ANK" evidence="3">
    <location>
        <begin position="154"/>
        <end position="186"/>
    </location>
</feature>
<dbReference type="SUPFAM" id="SSF52047">
    <property type="entry name" value="RNI-like"/>
    <property type="match status" value="1"/>
</dbReference>
<dbReference type="PANTHER" id="PTHR24179">
    <property type="entry name" value="PROTEIN PHOSPHATASE 1 REGULATORY SUBUNIT 12"/>
    <property type="match status" value="1"/>
</dbReference>
<protein>
    <submittedName>
        <fullName evidence="5">Protein phosphatase 1 regulatory subunit 16A</fullName>
    </submittedName>
</protein>
<keyword evidence="1" id="KW-0677">Repeat</keyword>
<feature type="compositionally biased region" description="Low complexity" evidence="4">
    <location>
        <begin position="387"/>
        <end position="397"/>
    </location>
</feature>
<feature type="repeat" description="ANK" evidence="3">
    <location>
        <begin position="315"/>
        <end position="347"/>
    </location>
</feature>
<dbReference type="Gene3D" id="1.25.40.20">
    <property type="entry name" value="Ankyrin repeat-containing domain"/>
    <property type="match status" value="2"/>
</dbReference>
<keyword evidence="2 3" id="KW-0040">ANK repeat</keyword>
<feature type="compositionally biased region" description="Acidic residues" evidence="4">
    <location>
        <begin position="431"/>
        <end position="441"/>
    </location>
</feature>
<feature type="compositionally biased region" description="Basic residues" evidence="4">
    <location>
        <begin position="563"/>
        <end position="574"/>
    </location>
</feature>
<evidence type="ECO:0000256" key="4">
    <source>
        <dbReference type="SAM" id="MobiDB-lite"/>
    </source>
</evidence>
<feature type="region of interest" description="Disordered" evidence="4">
    <location>
        <begin position="76"/>
        <end position="115"/>
    </location>
</feature>
<evidence type="ECO:0000256" key="3">
    <source>
        <dbReference type="PROSITE-ProRule" id="PRU00023"/>
    </source>
</evidence>
<dbReference type="PROSITE" id="PS50088">
    <property type="entry name" value="ANK_REPEAT"/>
    <property type="match status" value="4"/>
</dbReference>
<accession>A0A8C3CTH1</accession>